<dbReference type="AlphaFoldDB" id="X1UFL8"/>
<accession>X1UFL8</accession>
<feature type="domain" description="Helix-turn-helix" evidence="1">
    <location>
        <begin position="102"/>
        <end position="152"/>
    </location>
</feature>
<dbReference type="NCBIfam" id="TIGR01764">
    <property type="entry name" value="excise"/>
    <property type="match status" value="1"/>
</dbReference>
<dbReference type="InterPro" id="IPR010093">
    <property type="entry name" value="SinI_DNA-bd"/>
</dbReference>
<dbReference type="InterPro" id="IPR009061">
    <property type="entry name" value="DNA-bd_dom_put_sf"/>
</dbReference>
<proteinExistence type="predicted"/>
<reference evidence="2" key="1">
    <citation type="journal article" date="2014" name="Front. Microbiol.">
        <title>High frequency of phylogenetically diverse reductive dehalogenase-homologous genes in deep subseafloor sedimentary metagenomes.</title>
        <authorList>
            <person name="Kawai M."/>
            <person name="Futagami T."/>
            <person name="Toyoda A."/>
            <person name="Takaki Y."/>
            <person name="Nishi S."/>
            <person name="Hori S."/>
            <person name="Arai W."/>
            <person name="Tsubouchi T."/>
            <person name="Morono Y."/>
            <person name="Uchiyama I."/>
            <person name="Ito T."/>
            <person name="Fujiyama A."/>
            <person name="Inagaki F."/>
            <person name="Takami H."/>
        </authorList>
    </citation>
    <scope>NUCLEOTIDE SEQUENCE</scope>
    <source>
        <strain evidence="2">Expedition CK06-06</strain>
    </source>
</reference>
<protein>
    <recommendedName>
        <fullName evidence="1">Helix-turn-helix domain-containing protein</fullName>
    </recommendedName>
</protein>
<comment type="caution">
    <text evidence="2">The sequence shown here is derived from an EMBL/GenBank/DDBJ whole genome shotgun (WGS) entry which is preliminary data.</text>
</comment>
<organism evidence="2">
    <name type="scientific">marine sediment metagenome</name>
    <dbReference type="NCBI Taxonomy" id="412755"/>
    <lineage>
        <taxon>unclassified sequences</taxon>
        <taxon>metagenomes</taxon>
        <taxon>ecological metagenomes</taxon>
    </lineage>
</organism>
<dbReference type="InterPro" id="IPR041657">
    <property type="entry name" value="HTH_17"/>
</dbReference>
<dbReference type="Pfam" id="PF12728">
    <property type="entry name" value="HTH_17"/>
    <property type="match status" value="1"/>
</dbReference>
<evidence type="ECO:0000313" key="2">
    <source>
        <dbReference type="EMBL" id="GAI91129.1"/>
    </source>
</evidence>
<evidence type="ECO:0000259" key="1">
    <source>
        <dbReference type="Pfam" id="PF12728"/>
    </source>
</evidence>
<dbReference type="EMBL" id="BARW01016445">
    <property type="protein sequence ID" value="GAI91129.1"/>
    <property type="molecule type" value="Genomic_DNA"/>
</dbReference>
<dbReference type="GO" id="GO:0003677">
    <property type="term" value="F:DNA binding"/>
    <property type="evidence" value="ECO:0007669"/>
    <property type="project" value="InterPro"/>
</dbReference>
<sequence>MLKTRVFELYPGRYRNLSELADAMGISVSQVYRVRKGQKFINEKFIIGAIEAFPGYKLDDLFYVAPSGGQNGRRLGMSRERARQIAKGSPTPQKPDLPSKAMLTINDVARLLNVHINTVRRWSNKGMLKAYRIGSRGDRRFRREDVNSFLKEGEID</sequence>
<gene>
    <name evidence="2" type="ORF">S12H4_28641</name>
</gene>
<name>X1UFL8_9ZZZZ</name>
<dbReference type="Gene3D" id="1.10.1660.10">
    <property type="match status" value="1"/>
</dbReference>
<dbReference type="SUPFAM" id="SSF46955">
    <property type="entry name" value="Putative DNA-binding domain"/>
    <property type="match status" value="1"/>
</dbReference>